<dbReference type="OMA" id="CHELYNI"/>
<keyword evidence="3" id="KW-1185">Reference proteome</keyword>
<protein>
    <submittedName>
        <fullName evidence="2">Uncharacterized protein</fullName>
    </submittedName>
</protein>
<dbReference type="InterPro" id="IPR053031">
    <property type="entry name" value="Cuticle_assoc_protein"/>
</dbReference>
<sequence>MDNEDTMNLEDTDYMSGDELMDQNPDEDEVVVVEDTLMSTSKNRRKRGGKCRHSRCWKHFNIIGEKYPDGSNDIHSSRTGRMIDQLVFHEMIAVALIEHNLPYSFVEYTRVREALAYANPTIEFWCRNTWWRWNTWKHWHLQAFYAFFSQSADGSGKSALDKYLDEPVLDIVANLDLDVLSY</sequence>
<dbReference type="GO" id="GO:1990837">
    <property type="term" value="F:sequence-specific double-stranded DNA binding"/>
    <property type="evidence" value="ECO:0007669"/>
    <property type="project" value="TreeGrafter"/>
</dbReference>
<evidence type="ECO:0000256" key="1">
    <source>
        <dbReference type="SAM" id="MobiDB-lite"/>
    </source>
</evidence>
<name>A0A0D3B8H8_BRAOL</name>
<proteinExistence type="predicted"/>
<dbReference type="PANTHER" id="PTHR34396">
    <property type="entry name" value="OS03G0264950 PROTEIN-RELATED"/>
    <property type="match status" value="1"/>
</dbReference>
<dbReference type="Gramene" id="Bo3g048480.1">
    <property type="protein sequence ID" value="Bo3g048480.1"/>
    <property type="gene ID" value="Bo3g048480"/>
</dbReference>
<evidence type="ECO:0000313" key="2">
    <source>
        <dbReference type="EnsemblPlants" id="Bo3g048480.1"/>
    </source>
</evidence>
<dbReference type="eggNOG" id="KOG1121">
    <property type="taxonomic scope" value="Eukaryota"/>
</dbReference>
<feature type="region of interest" description="Disordered" evidence="1">
    <location>
        <begin position="1"/>
        <end position="22"/>
    </location>
</feature>
<dbReference type="GO" id="GO:0005634">
    <property type="term" value="C:nucleus"/>
    <property type="evidence" value="ECO:0007669"/>
    <property type="project" value="TreeGrafter"/>
</dbReference>
<dbReference type="EnsemblPlants" id="Bo3g048480.1">
    <property type="protein sequence ID" value="Bo3g048480.1"/>
    <property type="gene ID" value="Bo3g048480"/>
</dbReference>
<dbReference type="AlphaFoldDB" id="A0A0D3B8H8"/>
<dbReference type="Proteomes" id="UP000032141">
    <property type="component" value="Chromosome C3"/>
</dbReference>
<dbReference type="HOGENOM" id="CLU_1483995_0_0_1"/>
<feature type="compositionally biased region" description="Acidic residues" evidence="1">
    <location>
        <begin position="1"/>
        <end position="13"/>
    </location>
</feature>
<dbReference type="GO" id="GO:0006357">
    <property type="term" value="P:regulation of transcription by RNA polymerase II"/>
    <property type="evidence" value="ECO:0007669"/>
    <property type="project" value="TreeGrafter"/>
</dbReference>
<accession>A0A0D3B8H8</accession>
<reference evidence="2" key="2">
    <citation type="submission" date="2015-03" db="UniProtKB">
        <authorList>
            <consortium name="EnsemblPlants"/>
        </authorList>
    </citation>
    <scope>IDENTIFICATION</scope>
</reference>
<organism evidence="2 3">
    <name type="scientific">Brassica oleracea var. oleracea</name>
    <dbReference type="NCBI Taxonomy" id="109376"/>
    <lineage>
        <taxon>Eukaryota</taxon>
        <taxon>Viridiplantae</taxon>
        <taxon>Streptophyta</taxon>
        <taxon>Embryophyta</taxon>
        <taxon>Tracheophyta</taxon>
        <taxon>Spermatophyta</taxon>
        <taxon>Magnoliopsida</taxon>
        <taxon>eudicotyledons</taxon>
        <taxon>Gunneridae</taxon>
        <taxon>Pentapetalae</taxon>
        <taxon>rosids</taxon>
        <taxon>malvids</taxon>
        <taxon>Brassicales</taxon>
        <taxon>Brassicaceae</taxon>
        <taxon>Brassiceae</taxon>
        <taxon>Brassica</taxon>
    </lineage>
</organism>
<dbReference type="PANTHER" id="PTHR34396:SF24">
    <property type="entry name" value="BED-TYPE DOMAIN-CONTAINING PROTEIN"/>
    <property type="match status" value="1"/>
</dbReference>
<evidence type="ECO:0000313" key="3">
    <source>
        <dbReference type="Proteomes" id="UP000032141"/>
    </source>
</evidence>
<reference evidence="2 3" key="1">
    <citation type="journal article" date="2014" name="Genome Biol.">
        <title>Transcriptome and methylome profiling reveals relics of genome dominance in the mesopolyploid Brassica oleracea.</title>
        <authorList>
            <person name="Parkin I.A."/>
            <person name="Koh C."/>
            <person name="Tang H."/>
            <person name="Robinson S.J."/>
            <person name="Kagale S."/>
            <person name="Clarke W.E."/>
            <person name="Town C.D."/>
            <person name="Nixon J."/>
            <person name="Krishnakumar V."/>
            <person name="Bidwell S.L."/>
            <person name="Denoeud F."/>
            <person name="Belcram H."/>
            <person name="Links M.G."/>
            <person name="Just J."/>
            <person name="Clarke C."/>
            <person name="Bender T."/>
            <person name="Huebert T."/>
            <person name="Mason A.S."/>
            <person name="Pires J.C."/>
            <person name="Barker G."/>
            <person name="Moore J."/>
            <person name="Walley P.G."/>
            <person name="Manoli S."/>
            <person name="Batley J."/>
            <person name="Edwards D."/>
            <person name="Nelson M.N."/>
            <person name="Wang X."/>
            <person name="Paterson A.H."/>
            <person name="King G."/>
            <person name="Bancroft I."/>
            <person name="Chalhoub B."/>
            <person name="Sharpe A.G."/>
        </authorList>
    </citation>
    <scope>NUCLEOTIDE SEQUENCE</scope>
    <source>
        <strain evidence="2 3">cv. TO1000</strain>
    </source>
</reference>